<keyword evidence="1" id="KW-0732">Signal</keyword>
<protein>
    <recommendedName>
        <fullName evidence="4">DUF4893 domain-containing protein</fullName>
    </recommendedName>
</protein>
<feature type="chain" id="PRO_5046989929" description="DUF4893 domain-containing protein" evidence="1">
    <location>
        <begin position="24"/>
        <end position="184"/>
    </location>
</feature>
<reference evidence="3" key="1">
    <citation type="journal article" date="2019" name="Int. J. Syst. Evol. Microbiol.">
        <title>The Global Catalogue of Microorganisms (GCM) 10K type strain sequencing project: providing services to taxonomists for standard genome sequencing and annotation.</title>
        <authorList>
            <consortium name="The Broad Institute Genomics Platform"/>
            <consortium name="The Broad Institute Genome Sequencing Center for Infectious Disease"/>
            <person name="Wu L."/>
            <person name="Ma J."/>
        </authorList>
    </citation>
    <scope>NUCLEOTIDE SEQUENCE [LARGE SCALE GENOMIC DNA]</scope>
    <source>
        <strain evidence="3">JCM 4087</strain>
    </source>
</reference>
<evidence type="ECO:0000313" key="3">
    <source>
        <dbReference type="Proteomes" id="UP001596091"/>
    </source>
</evidence>
<gene>
    <name evidence="2" type="ORF">ACFPT7_24905</name>
</gene>
<evidence type="ECO:0000256" key="1">
    <source>
        <dbReference type="SAM" id="SignalP"/>
    </source>
</evidence>
<comment type="caution">
    <text evidence="2">The sequence shown here is derived from an EMBL/GenBank/DDBJ whole genome shotgun (WGS) entry which is preliminary data.</text>
</comment>
<organism evidence="2 3">
    <name type="scientific">Acidicapsa dinghuensis</name>
    <dbReference type="NCBI Taxonomy" id="2218256"/>
    <lineage>
        <taxon>Bacteria</taxon>
        <taxon>Pseudomonadati</taxon>
        <taxon>Acidobacteriota</taxon>
        <taxon>Terriglobia</taxon>
        <taxon>Terriglobales</taxon>
        <taxon>Acidobacteriaceae</taxon>
        <taxon>Acidicapsa</taxon>
    </lineage>
</organism>
<accession>A0ABW1ENH1</accession>
<keyword evidence="3" id="KW-1185">Reference proteome</keyword>
<feature type="signal peptide" evidence="1">
    <location>
        <begin position="1"/>
        <end position="23"/>
    </location>
</feature>
<dbReference type="RefSeq" id="WP_263341708.1">
    <property type="nucleotide sequence ID" value="NZ_JAGSYH010000008.1"/>
</dbReference>
<proteinExistence type="predicted"/>
<sequence>MKRRWRWFVGLLLVACISEYAFARKPEATSQNWPSYFAPDDENAGFDDAEPPPDAVLDTLLTRPEVAETADELQNKDRGSLRKLFQTVRVNLGKADEDDYVVLGTFPMSGGDCNWFWVVRTRQGKGETILFAPGLSLLLQKRLTNGYRDIKQSGGTAAFRSERLYRYNGIAYRLLRERTWAVKP</sequence>
<dbReference type="EMBL" id="JBHSPH010000020">
    <property type="protein sequence ID" value="MFC5865569.1"/>
    <property type="molecule type" value="Genomic_DNA"/>
</dbReference>
<evidence type="ECO:0000313" key="2">
    <source>
        <dbReference type="EMBL" id="MFC5865569.1"/>
    </source>
</evidence>
<name>A0ABW1ENH1_9BACT</name>
<evidence type="ECO:0008006" key="4">
    <source>
        <dbReference type="Google" id="ProtNLM"/>
    </source>
</evidence>
<dbReference type="Proteomes" id="UP001596091">
    <property type="component" value="Unassembled WGS sequence"/>
</dbReference>